<reference evidence="2" key="1">
    <citation type="submission" date="2016-11" db="EMBL/GenBank/DDBJ databases">
        <authorList>
            <person name="Varghese N."/>
            <person name="Submissions S."/>
        </authorList>
    </citation>
    <scope>NUCLEOTIDE SEQUENCE [LARGE SCALE GENOMIC DNA]</scope>
    <source>
        <strain evidence="2">DSM 16057</strain>
    </source>
</reference>
<dbReference type="STRING" id="1121432.SAMN02745219_03022"/>
<evidence type="ECO:0000313" key="1">
    <source>
        <dbReference type="EMBL" id="SHJ64710.1"/>
    </source>
</evidence>
<dbReference type="AlphaFoldDB" id="A0A1M6L0H7"/>
<sequence length="75" mass="8393">MTLEEMRRHCLKQIEICGPDADVGFVLPRIWRGQKKMKLANVPGAPVGEPVGHVKGGTMCFFSAREVLEWLDKLA</sequence>
<accession>A0A1M6L0H7</accession>
<protein>
    <submittedName>
        <fullName evidence="1">Uncharacterized protein</fullName>
    </submittedName>
</protein>
<proteinExistence type="predicted"/>
<evidence type="ECO:0000313" key="2">
    <source>
        <dbReference type="Proteomes" id="UP000184529"/>
    </source>
</evidence>
<name>A0A1M6L0H7_9FIRM</name>
<dbReference type="RefSeq" id="WP_072870868.1">
    <property type="nucleotide sequence ID" value="NZ_FQZM01000046.1"/>
</dbReference>
<dbReference type="OrthoDB" id="3194910at2"/>
<dbReference type="EMBL" id="FQZM01000046">
    <property type="protein sequence ID" value="SHJ64710.1"/>
    <property type="molecule type" value="Genomic_DNA"/>
</dbReference>
<gene>
    <name evidence="1" type="ORF">SAMN02745219_03022</name>
</gene>
<organism evidence="1 2">
    <name type="scientific">Desulfofundulus thermosubterraneus DSM 16057</name>
    <dbReference type="NCBI Taxonomy" id="1121432"/>
    <lineage>
        <taxon>Bacteria</taxon>
        <taxon>Bacillati</taxon>
        <taxon>Bacillota</taxon>
        <taxon>Clostridia</taxon>
        <taxon>Eubacteriales</taxon>
        <taxon>Peptococcaceae</taxon>
        <taxon>Desulfofundulus</taxon>
    </lineage>
</organism>
<keyword evidence="2" id="KW-1185">Reference proteome</keyword>
<dbReference type="Proteomes" id="UP000184529">
    <property type="component" value="Unassembled WGS sequence"/>
</dbReference>